<comment type="similarity">
    <text evidence="1">Belongs to the ketopantoate reductase family.</text>
</comment>
<evidence type="ECO:0000256" key="1">
    <source>
        <dbReference type="ARBA" id="ARBA00007870"/>
    </source>
</evidence>
<dbReference type="InterPro" id="IPR013332">
    <property type="entry name" value="KPR_N"/>
</dbReference>
<keyword evidence="3" id="KW-0560">Oxidoreductase</keyword>
<evidence type="ECO:0000313" key="7">
    <source>
        <dbReference type="Proteomes" id="UP000070501"/>
    </source>
</evidence>
<accession>A0A136JBV5</accession>
<dbReference type="FunCoup" id="A0A136JBV5">
    <property type="interactions" value="132"/>
</dbReference>
<reference evidence="7" key="1">
    <citation type="submission" date="2016-02" db="EMBL/GenBank/DDBJ databases">
        <title>Draft genome sequence of Microdochium bolleyi, a fungal endophyte of beachgrass.</title>
        <authorList>
            <consortium name="DOE Joint Genome Institute"/>
            <person name="David A.S."/>
            <person name="May G."/>
            <person name="Haridas S."/>
            <person name="Lim J."/>
            <person name="Wang M."/>
            <person name="Labutti K."/>
            <person name="Lipzen A."/>
            <person name="Barry K."/>
            <person name="Grigoriev I.V."/>
        </authorList>
    </citation>
    <scope>NUCLEOTIDE SEQUENCE [LARGE SCALE GENOMIC DNA]</scope>
    <source>
        <strain evidence="7">J235TASD1</strain>
    </source>
</reference>
<evidence type="ECO:0000256" key="2">
    <source>
        <dbReference type="ARBA" id="ARBA00022857"/>
    </source>
</evidence>
<dbReference type="EMBL" id="KQ964247">
    <property type="protein sequence ID" value="KXJ94651.1"/>
    <property type="molecule type" value="Genomic_DNA"/>
</dbReference>
<dbReference type="InterPro" id="IPR008927">
    <property type="entry name" value="6-PGluconate_DH-like_C_sf"/>
</dbReference>
<gene>
    <name evidence="6" type="ORF">Micbo1qcDRAFT_173432</name>
</gene>
<protein>
    <submittedName>
        <fullName evidence="6">Ketopantoate reductase PanE/ApbA C terminal-domain-containing protein</fullName>
    </submittedName>
</protein>
<dbReference type="AlphaFoldDB" id="A0A136JBV5"/>
<evidence type="ECO:0000259" key="5">
    <source>
        <dbReference type="Pfam" id="PF08546"/>
    </source>
</evidence>
<dbReference type="Pfam" id="PF08546">
    <property type="entry name" value="ApbA_C"/>
    <property type="match status" value="1"/>
</dbReference>
<evidence type="ECO:0000259" key="4">
    <source>
        <dbReference type="Pfam" id="PF02558"/>
    </source>
</evidence>
<dbReference type="Proteomes" id="UP000070501">
    <property type="component" value="Unassembled WGS sequence"/>
</dbReference>
<feature type="domain" description="Ketopantoate reductase C-terminal" evidence="5">
    <location>
        <begin position="258"/>
        <end position="406"/>
    </location>
</feature>
<dbReference type="PANTHER" id="PTHR43765:SF2">
    <property type="entry name" value="2-DEHYDROPANTOATE 2-REDUCTASE"/>
    <property type="match status" value="1"/>
</dbReference>
<dbReference type="InterPro" id="IPR013752">
    <property type="entry name" value="KPA_reductase"/>
</dbReference>
<evidence type="ECO:0000256" key="3">
    <source>
        <dbReference type="ARBA" id="ARBA00023002"/>
    </source>
</evidence>
<keyword evidence="2" id="KW-0521">NADP</keyword>
<dbReference type="GO" id="GO:0050661">
    <property type="term" value="F:NADP binding"/>
    <property type="evidence" value="ECO:0007669"/>
    <property type="project" value="TreeGrafter"/>
</dbReference>
<feature type="domain" description="Ketopantoate reductase N-terminal" evidence="4">
    <location>
        <begin position="50"/>
        <end position="222"/>
    </location>
</feature>
<dbReference type="Pfam" id="PF02558">
    <property type="entry name" value="ApbA"/>
    <property type="match status" value="1"/>
</dbReference>
<dbReference type="Gene3D" id="1.10.1040.10">
    <property type="entry name" value="N-(1-d-carboxylethyl)-l-norvaline Dehydrogenase, domain 2"/>
    <property type="match status" value="1"/>
</dbReference>
<name>A0A136JBV5_9PEZI</name>
<proteinExistence type="inferred from homology"/>
<dbReference type="OrthoDB" id="73846at2759"/>
<evidence type="ECO:0000313" key="6">
    <source>
        <dbReference type="EMBL" id="KXJ94651.1"/>
    </source>
</evidence>
<dbReference type="Gene3D" id="3.40.50.720">
    <property type="entry name" value="NAD(P)-binding Rossmann-like Domain"/>
    <property type="match status" value="1"/>
</dbReference>
<organism evidence="6 7">
    <name type="scientific">Microdochium bolleyi</name>
    <dbReference type="NCBI Taxonomy" id="196109"/>
    <lineage>
        <taxon>Eukaryota</taxon>
        <taxon>Fungi</taxon>
        <taxon>Dikarya</taxon>
        <taxon>Ascomycota</taxon>
        <taxon>Pezizomycotina</taxon>
        <taxon>Sordariomycetes</taxon>
        <taxon>Xylariomycetidae</taxon>
        <taxon>Xylariales</taxon>
        <taxon>Microdochiaceae</taxon>
        <taxon>Microdochium</taxon>
    </lineage>
</organism>
<sequence length="427" mass="46546">MALQDFSSQTTESRLYAWSLANIGDDKRDGARSASDPETIESHDRQDLRIHVLGVGNIGRLYALCLARSAARVPITLVVHRRELLQHWASRPGIEIVRDGVHERITDFDIEWWTDHKPERGPVREPVSGGCIGNLIIATKASEALPQVARLLPYLDQSSTVAFAQNGMCKLWPPLGDAFVKDCFPLGSSPSWLACVTTHGVTSLGPFTSLHASPAGVMVGTVASSRIRTSSSKFLSDQLCAAPGLEAVHLSERDLWIAQLEKLAVNVIINPLTALLRCKNGEIFVNRGDNLPQLVELLLVEAVQVFQALINDSSSESTIGTSQLGAGSGMHSRTALLDRFSLTTLSAMVYRVGEKVAENTSSMLQDVQANKSTEIHDLNGWLIDTAKALPCSKLALPMHEEVIRLVVKGKQMSRAELCDHLVPLRPS</sequence>
<dbReference type="STRING" id="196109.A0A136JBV5"/>
<dbReference type="GO" id="GO:0008677">
    <property type="term" value="F:2-dehydropantoate 2-reductase activity"/>
    <property type="evidence" value="ECO:0007669"/>
    <property type="project" value="TreeGrafter"/>
</dbReference>
<dbReference type="PANTHER" id="PTHR43765">
    <property type="entry name" value="2-DEHYDROPANTOATE 2-REDUCTASE-RELATED"/>
    <property type="match status" value="1"/>
</dbReference>
<dbReference type="InterPro" id="IPR050838">
    <property type="entry name" value="Ketopantoate_reductase"/>
</dbReference>
<dbReference type="SUPFAM" id="SSF48179">
    <property type="entry name" value="6-phosphogluconate dehydrogenase C-terminal domain-like"/>
    <property type="match status" value="1"/>
</dbReference>
<dbReference type="GO" id="GO:0005739">
    <property type="term" value="C:mitochondrion"/>
    <property type="evidence" value="ECO:0007669"/>
    <property type="project" value="TreeGrafter"/>
</dbReference>
<dbReference type="InParanoid" id="A0A136JBV5"/>
<dbReference type="InterPro" id="IPR013328">
    <property type="entry name" value="6PGD_dom2"/>
</dbReference>
<keyword evidence="7" id="KW-1185">Reference proteome</keyword>